<reference evidence="4" key="1">
    <citation type="submission" date="2016-11" db="EMBL/GenBank/DDBJ databases">
        <authorList>
            <person name="Jaros S."/>
            <person name="Januszkiewicz K."/>
            <person name="Wedrychowicz H."/>
        </authorList>
    </citation>
    <scope>NUCLEOTIDE SEQUENCE [LARGE SCALE GENOMIC DNA]</scope>
    <source>
        <strain evidence="4">DSM 7057</strain>
    </source>
</reference>
<sequence>MFTRRLPARAVICSLALACLLAGCGPKDIGAGTSGDAPATAQGVTPEDQLRYPIMGSSRTQQLLYIQNRPDVMANTQQWRLQQFNRAHGLDRDQNPEHPEYRAVPKQRSPFKQ</sequence>
<feature type="compositionally biased region" description="Basic and acidic residues" evidence="1">
    <location>
        <begin position="88"/>
        <end position="103"/>
    </location>
</feature>
<feature type="signal peptide" evidence="2">
    <location>
        <begin position="1"/>
        <end position="24"/>
    </location>
</feature>
<name>A0AA94HUF5_DESDE</name>
<comment type="caution">
    <text evidence="3">The sequence shown here is derived from an EMBL/GenBank/DDBJ whole genome shotgun (WGS) entry which is preliminary data.</text>
</comment>
<organism evidence="3 4">
    <name type="scientific">Desulfovibrio desulfuricans</name>
    <dbReference type="NCBI Taxonomy" id="876"/>
    <lineage>
        <taxon>Bacteria</taxon>
        <taxon>Pseudomonadati</taxon>
        <taxon>Thermodesulfobacteriota</taxon>
        <taxon>Desulfovibrionia</taxon>
        <taxon>Desulfovibrionales</taxon>
        <taxon>Desulfovibrionaceae</taxon>
        <taxon>Desulfovibrio</taxon>
    </lineage>
</organism>
<evidence type="ECO:0000313" key="3">
    <source>
        <dbReference type="EMBL" id="SFW65358.1"/>
    </source>
</evidence>
<evidence type="ECO:0000256" key="1">
    <source>
        <dbReference type="SAM" id="MobiDB-lite"/>
    </source>
</evidence>
<proteinExistence type="predicted"/>
<evidence type="ECO:0000313" key="4">
    <source>
        <dbReference type="Proteomes" id="UP000182680"/>
    </source>
</evidence>
<evidence type="ECO:0000256" key="2">
    <source>
        <dbReference type="SAM" id="SignalP"/>
    </source>
</evidence>
<dbReference type="EMBL" id="FPIW01000054">
    <property type="protein sequence ID" value="SFW65358.1"/>
    <property type="molecule type" value="Genomic_DNA"/>
</dbReference>
<accession>A0AA94HUF5</accession>
<evidence type="ECO:0008006" key="5">
    <source>
        <dbReference type="Google" id="ProtNLM"/>
    </source>
</evidence>
<dbReference type="Proteomes" id="UP000182680">
    <property type="component" value="Unassembled WGS sequence"/>
</dbReference>
<dbReference type="AlphaFoldDB" id="A0AA94HUF5"/>
<gene>
    <name evidence="3" type="ORF">SAMN02910291_02318</name>
</gene>
<feature type="region of interest" description="Disordered" evidence="1">
    <location>
        <begin position="84"/>
        <end position="113"/>
    </location>
</feature>
<dbReference type="PROSITE" id="PS51257">
    <property type="entry name" value="PROKAR_LIPOPROTEIN"/>
    <property type="match status" value="1"/>
</dbReference>
<protein>
    <recommendedName>
        <fullName evidence="5">Lipoprotein</fullName>
    </recommendedName>
</protein>
<feature type="chain" id="PRO_5041649468" description="Lipoprotein" evidence="2">
    <location>
        <begin position="25"/>
        <end position="113"/>
    </location>
</feature>
<keyword evidence="2" id="KW-0732">Signal</keyword>